<dbReference type="Proteomes" id="UP001055117">
    <property type="component" value="Unassembled WGS sequence"/>
</dbReference>
<dbReference type="RefSeq" id="WP_238273302.1">
    <property type="nucleotide sequence ID" value="NZ_BPQG01000119.1"/>
</dbReference>
<evidence type="ECO:0008006" key="3">
    <source>
        <dbReference type="Google" id="ProtNLM"/>
    </source>
</evidence>
<evidence type="ECO:0000313" key="2">
    <source>
        <dbReference type="Proteomes" id="UP001055117"/>
    </source>
</evidence>
<keyword evidence="2" id="KW-1185">Reference proteome</keyword>
<accession>A0ABQ4QPD9</accession>
<comment type="caution">
    <text evidence="1">The sequence shown here is derived from an EMBL/GenBank/DDBJ whole genome shotgun (WGS) entry which is preliminary data.</text>
</comment>
<dbReference type="EMBL" id="BPQG01000119">
    <property type="protein sequence ID" value="GJD47158.1"/>
    <property type="molecule type" value="Genomic_DNA"/>
</dbReference>
<organism evidence="1 2">
    <name type="scientific">Methylobacterium cerastii</name>
    <dbReference type="NCBI Taxonomy" id="932741"/>
    <lineage>
        <taxon>Bacteria</taxon>
        <taxon>Pseudomonadati</taxon>
        <taxon>Pseudomonadota</taxon>
        <taxon>Alphaproteobacteria</taxon>
        <taxon>Hyphomicrobiales</taxon>
        <taxon>Methylobacteriaceae</taxon>
        <taxon>Methylobacterium</taxon>
    </lineage>
</organism>
<protein>
    <recommendedName>
        <fullName evidence="3">DRBM domain-containing protein</fullName>
    </recommendedName>
</protein>
<proteinExistence type="predicted"/>
<sequence>MTVEKVGNRYGVPRDAVTYLFEIHHPEMGFILTARAVFRCGNLMVPAATHTVVTGYENTGEHGSEHAVKLAANEWLRSLPL</sequence>
<name>A0ABQ4QPD9_9HYPH</name>
<evidence type="ECO:0000313" key="1">
    <source>
        <dbReference type="EMBL" id="GJD47158.1"/>
    </source>
</evidence>
<gene>
    <name evidence="1" type="ORF">AFCDBAGC_5044</name>
</gene>
<reference evidence="1 2" key="1">
    <citation type="journal article" date="2021" name="Front. Microbiol.">
        <title>Comprehensive Comparative Genomics and Phenotyping of Methylobacterium Species.</title>
        <authorList>
            <person name="Alessa O."/>
            <person name="Ogura Y."/>
            <person name="Fujitani Y."/>
            <person name="Takami H."/>
            <person name="Hayashi T."/>
            <person name="Sahin N."/>
            <person name="Tani A."/>
        </authorList>
    </citation>
    <scope>NUCLEOTIDE SEQUENCE [LARGE SCALE GENOMIC DNA]</scope>
    <source>
        <strain evidence="1 2">DSM 23679</strain>
    </source>
</reference>